<dbReference type="InterPro" id="IPR001633">
    <property type="entry name" value="EAL_dom"/>
</dbReference>
<reference evidence="4 5" key="1">
    <citation type="submission" date="2016-09" db="EMBL/GenBank/DDBJ databases">
        <title>genome sequences of unsequenced Mycobacteria.</title>
        <authorList>
            <person name="Greninger A.L."/>
            <person name="Jerome K.R."/>
            <person name="Mcnair B."/>
            <person name="Wallis C."/>
            <person name="Fang F."/>
        </authorList>
    </citation>
    <scope>NUCLEOTIDE SEQUENCE [LARGE SCALE GENOMIC DNA]</scope>
    <source>
        <strain evidence="4 5">BM1</strain>
    </source>
</reference>
<dbReference type="SUPFAM" id="SSF141868">
    <property type="entry name" value="EAL domain-like"/>
    <property type="match status" value="1"/>
</dbReference>
<evidence type="ECO:0000313" key="5">
    <source>
        <dbReference type="Proteomes" id="UP000191039"/>
    </source>
</evidence>
<feature type="transmembrane region" description="Helical" evidence="1">
    <location>
        <begin position="294"/>
        <end position="313"/>
    </location>
</feature>
<dbReference type="PROSITE" id="PS50883">
    <property type="entry name" value="EAL"/>
    <property type="match status" value="1"/>
</dbReference>
<dbReference type="Pfam" id="PF00990">
    <property type="entry name" value="GGDEF"/>
    <property type="match status" value="1"/>
</dbReference>
<dbReference type="Proteomes" id="UP000191039">
    <property type="component" value="Unassembled WGS sequence"/>
</dbReference>
<dbReference type="CDD" id="cd01948">
    <property type="entry name" value="EAL"/>
    <property type="match status" value="1"/>
</dbReference>
<feature type="transmembrane region" description="Helical" evidence="1">
    <location>
        <begin position="136"/>
        <end position="158"/>
    </location>
</feature>
<dbReference type="SMART" id="SM00052">
    <property type="entry name" value="EAL"/>
    <property type="match status" value="1"/>
</dbReference>
<dbReference type="NCBIfam" id="TIGR00254">
    <property type="entry name" value="GGDEF"/>
    <property type="match status" value="1"/>
</dbReference>
<feature type="transmembrane region" description="Helical" evidence="1">
    <location>
        <begin position="235"/>
        <end position="254"/>
    </location>
</feature>
<dbReference type="Gene3D" id="3.30.70.270">
    <property type="match status" value="1"/>
</dbReference>
<feature type="domain" description="GGDEF" evidence="3">
    <location>
        <begin position="365"/>
        <end position="498"/>
    </location>
</feature>
<gene>
    <name evidence="4" type="ORF">BV510_17340</name>
</gene>
<dbReference type="PROSITE" id="PS50887">
    <property type="entry name" value="GGDEF"/>
    <property type="match status" value="1"/>
</dbReference>
<accession>A0A1Q4H5U7</accession>
<feature type="transmembrane region" description="Helical" evidence="1">
    <location>
        <begin position="97"/>
        <end position="115"/>
    </location>
</feature>
<dbReference type="RefSeq" id="WP_073859224.1">
    <property type="nucleotide sequence ID" value="NZ_BAAATC010000014.1"/>
</dbReference>
<feature type="transmembrane region" description="Helical" evidence="1">
    <location>
        <begin position="170"/>
        <end position="192"/>
    </location>
</feature>
<keyword evidence="1" id="KW-0812">Transmembrane</keyword>
<dbReference type="InterPro" id="IPR000160">
    <property type="entry name" value="GGDEF_dom"/>
</dbReference>
<dbReference type="AlphaFoldDB" id="A0A1Q4H5U7"/>
<feature type="transmembrane region" description="Helical" evidence="1">
    <location>
        <begin position="266"/>
        <end position="288"/>
    </location>
</feature>
<sequence>MSLKGHRRRLWLLLLVVLLLINAISPWPHEVARHVALTVGLATSLGWGLCGLVVARRTTGWSRRWRVLMSMGLLSMFVGEALWWAQGFGEPVPAVSLAAYLLCPVFALAAIAALTRSGGGLTGSDESEARSTPVTTVIDGVVACLAFLILVAMGGFGAGSSVSLPRSDNVTVEILFALAELFVVVLAVVVAMTYRPDRPYRANLLWLCSGVLVAITSDRVIAYLDSAGAEGAGRWGGIGFTVGLTLTGMAMLELPRGPLPRRRTGGFDWTQLVLPYISFLGVAVLYAYHFGRGATLHSAILWVTVLMVLMVAVRQAVAIRAQYQLTERLLTTQRRLAHQVHHDSLTGLPNRVLFARRLDEAMRTGHFVLIFVDLDDFKEVNDRYGHAAGDALLRAVGERLGRCVGEADTLARIGGDEFAILMDGTVDEPEAVAERLRVALREPFAVNGSSVRVRASMGLVRPGEDGVAQSSDDLLRQADVSMYAGKRLGKDTAVVYRPSSGVNVDFPTALRRAHGAAPPGFQLVYQPIVRLPHPAPVAVEALARWTTADGIAISPETFVAVAEAAGMGADLDALVLDLACREVSGAGLDLDIHVNVGAARLGNPTFERRIMRTLERYGIEPHRLVLEITETVPIVDLNDAADQIARLNALGIKVALDDFGAGYNSLTYLHVLPVQIVKLDRSLVAGAARARDVTLYRSVIRLCDALGLAVVAEGIEVAAQAETVYDAGCELAQGHLFAKPVPIGALMEKVPSRPV</sequence>
<feature type="transmembrane region" description="Helical" evidence="1">
    <location>
        <begin position="67"/>
        <end position="85"/>
    </location>
</feature>
<evidence type="ECO:0000259" key="2">
    <source>
        <dbReference type="PROSITE" id="PS50883"/>
    </source>
</evidence>
<dbReference type="Gene3D" id="3.20.20.450">
    <property type="entry name" value="EAL domain"/>
    <property type="match status" value="1"/>
</dbReference>
<dbReference type="InterPro" id="IPR035919">
    <property type="entry name" value="EAL_sf"/>
</dbReference>
<name>A0A1Q4H5U7_9MYCO</name>
<dbReference type="InterPro" id="IPR029787">
    <property type="entry name" value="Nucleotide_cyclase"/>
</dbReference>
<keyword evidence="1" id="KW-0472">Membrane</keyword>
<feature type="domain" description="EAL" evidence="2">
    <location>
        <begin position="503"/>
        <end position="754"/>
    </location>
</feature>
<evidence type="ECO:0000313" key="4">
    <source>
        <dbReference type="EMBL" id="OPE53096.1"/>
    </source>
</evidence>
<dbReference type="CDD" id="cd01949">
    <property type="entry name" value="GGDEF"/>
    <property type="match status" value="1"/>
</dbReference>
<evidence type="ECO:0000259" key="3">
    <source>
        <dbReference type="PROSITE" id="PS50887"/>
    </source>
</evidence>
<organism evidence="4 5">
    <name type="scientific">Mycolicibacterium diernhoferi</name>
    <dbReference type="NCBI Taxonomy" id="1801"/>
    <lineage>
        <taxon>Bacteria</taxon>
        <taxon>Bacillati</taxon>
        <taxon>Actinomycetota</taxon>
        <taxon>Actinomycetes</taxon>
        <taxon>Mycobacteriales</taxon>
        <taxon>Mycobacteriaceae</taxon>
        <taxon>Mycolicibacterium</taxon>
    </lineage>
</organism>
<dbReference type="PANTHER" id="PTHR44757">
    <property type="entry name" value="DIGUANYLATE CYCLASE DGCP"/>
    <property type="match status" value="1"/>
</dbReference>
<proteinExistence type="predicted"/>
<feature type="transmembrane region" description="Helical" evidence="1">
    <location>
        <begin position="36"/>
        <end position="55"/>
    </location>
</feature>
<keyword evidence="1" id="KW-1133">Transmembrane helix</keyword>
<dbReference type="EMBL" id="MIJD01000187">
    <property type="protein sequence ID" value="OPE53096.1"/>
    <property type="molecule type" value="Genomic_DNA"/>
</dbReference>
<dbReference type="STRING" id="1801.BRW64_25325"/>
<comment type="caution">
    <text evidence="4">The sequence shown here is derived from an EMBL/GenBank/DDBJ whole genome shotgun (WGS) entry which is preliminary data.</text>
</comment>
<evidence type="ECO:0000256" key="1">
    <source>
        <dbReference type="SAM" id="Phobius"/>
    </source>
</evidence>
<dbReference type="SMART" id="SM00267">
    <property type="entry name" value="GGDEF"/>
    <property type="match status" value="1"/>
</dbReference>
<dbReference type="Pfam" id="PF00563">
    <property type="entry name" value="EAL"/>
    <property type="match status" value="1"/>
</dbReference>
<dbReference type="SUPFAM" id="SSF55073">
    <property type="entry name" value="Nucleotide cyclase"/>
    <property type="match status" value="1"/>
</dbReference>
<protein>
    <submittedName>
        <fullName evidence="4">GGDEF-domain containing protein</fullName>
    </submittedName>
</protein>
<dbReference type="PANTHER" id="PTHR44757:SF2">
    <property type="entry name" value="BIOFILM ARCHITECTURE MAINTENANCE PROTEIN MBAA"/>
    <property type="match status" value="1"/>
</dbReference>
<dbReference type="InterPro" id="IPR043128">
    <property type="entry name" value="Rev_trsase/Diguanyl_cyclase"/>
</dbReference>
<dbReference type="InterPro" id="IPR052155">
    <property type="entry name" value="Biofilm_reg_signaling"/>
</dbReference>